<evidence type="ECO:0000256" key="9">
    <source>
        <dbReference type="ARBA" id="ARBA00023306"/>
    </source>
</evidence>
<evidence type="ECO:0000256" key="5">
    <source>
        <dbReference type="ARBA" id="ARBA00022618"/>
    </source>
</evidence>
<accession>A0A7E6CXR5</accession>
<dbReference type="GeneID" id="114515301"/>
<evidence type="ECO:0000256" key="10">
    <source>
        <dbReference type="ARBA" id="ARBA00031338"/>
    </source>
</evidence>
<evidence type="ECO:0000313" key="14">
    <source>
        <dbReference type="RefSeq" id="XP_035871677.1"/>
    </source>
</evidence>
<dbReference type="RefSeq" id="XP_035871677.1">
    <property type="nucleotide sequence ID" value="XM_036015784.1"/>
</dbReference>
<evidence type="ECO:0000256" key="1">
    <source>
        <dbReference type="ARBA" id="ARBA00004123"/>
    </source>
</evidence>
<evidence type="ECO:0000256" key="6">
    <source>
        <dbReference type="ARBA" id="ARBA00022776"/>
    </source>
</evidence>
<evidence type="ECO:0000256" key="4">
    <source>
        <dbReference type="ARBA" id="ARBA00013935"/>
    </source>
</evidence>
<dbReference type="Proteomes" id="UP000504628">
    <property type="component" value="Chromosome 2"/>
</dbReference>
<dbReference type="KEGG" id="pdic:114515301"/>
<dbReference type="GO" id="GO:0070979">
    <property type="term" value="P:protein K11-linked ubiquitination"/>
    <property type="evidence" value="ECO:0007669"/>
    <property type="project" value="TreeGrafter"/>
</dbReference>
<dbReference type="InterPro" id="IPR008401">
    <property type="entry name" value="Apc13"/>
</dbReference>
<comment type="function">
    <text evidence="11">Component of the anaphase promoting complex/cyclosome (APC/C), a cell cycle-regulated E3 ubiquitin ligase that controls progression through mitosis and the G1 phase of the cell cycle. The APC/C complex acts by mediating ubiquitination and subsequent degradation of target proteins: it mainly mediates the formation of 'Lys-11'-linked polyubiquitin chains and, to a lower extent, the formation of 'Lys-48'- and 'Lys-63'-linked polyubiquitin chains. The APC/C complex catalyzes assembly of branched 'Lys-11'-/'Lys-48'-linked branched ubiquitin chains on target proteins.</text>
</comment>
<keyword evidence="7" id="KW-0833">Ubl conjugation pathway</keyword>
<evidence type="ECO:0000256" key="12">
    <source>
        <dbReference type="SAM" id="MobiDB-lite"/>
    </source>
</evidence>
<protein>
    <recommendedName>
        <fullName evidence="4">Anaphase-promoting complex subunit 13</fullName>
    </recommendedName>
    <alternativeName>
        <fullName evidence="10">Cyclosome subunit 13</fullName>
    </alternativeName>
</protein>
<dbReference type="PANTHER" id="PTHR28672:SF1">
    <property type="entry name" value="ANAPHASE-PROMOTING COMPLEX SUBUNIT 13"/>
    <property type="match status" value="1"/>
</dbReference>
<dbReference type="GO" id="GO:0005680">
    <property type="term" value="C:anaphase-promoting complex"/>
    <property type="evidence" value="ECO:0007669"/>
    <property type="project" value="InterPro"/>
</dbReference>
<reference evidence="14" key="1">
    <citation type="submission" date="2025-08" db="UniProtKB">
        <authorList>
            <consortium name="RefSeq"/>
        </authorList>
    </citation>
    <scope>IDENTIFICATION</scope>
    <source>
        <tissue evidence="14">Muscle</tissue>
    </source>
</reference>
<evidence type="ECO:0000256" key="11">
    <source>
        <dbReference type="ARBA" id="ARBA00045696"/>
    </source>
</evidence>
<feature type="compositionally biased region" description="Low complexity" evidence="12">
    <location>
        <begin position="32"/>
        <end position="46"/>
    </location>
</feature>
<comment type="similarity">
    <text evidence="3">Belongs to the APC13 family.</text>
</comment>
<dbReference type="PANTHER" id="PTHR28672">
    <property type="entry name" value="ANAPHASE-PROMOTING COMPLEX SUBUNIT 13"/>
    <property type="match status" value="1"/>
</dbReference>
<keyword evidence="6" id="KW-0498">Mitosis</keyword>
<proteinExistence type="inferred from homology"/>
<sequence length="71" mass="7660">MDRGAQRDGRIWGLIHDAWRGDKLPCEDVAIPLSELPEPEPDSSGSTESAKEPGAEPADSALQNLHQNIPS</sequence>
<name>A0A7E6CXR5_9CHIR</name>
<dbReference type="InParanoid" id="A0A7E6CXR5"/>
<organism evidence="13 14">
    <name type="scientific">Phyllostomus discolor</name>
    <name type="common">pale spear-nosed bat</name>
    <dbReference type="NCBI Taxonomy" id="89673"/>
    <lineage>
        <taxon>Eukaryota</taxon>
        <taxon>Metazoa</taxon>
        <taxon>Chordata</taxon>
        <taxon>Craniata</taxon>
        <taxon>Vertebrata</taxon>
        <taxon>Euteleostomi</taxon>
        <taxon>Mammalia</taxon>
        <taxon>Eutheria</taxon>
        <taxon>Laurasiatheria</taxon>
        <taxon>Chiroptera</taxon>
        <taxon>Yangochiroptera</taxon>
        <taxon>Phyllostomidae</taxon>
        <taxon>Phyllostominae</taxon>
        <taxon>Phyllostomus</taxon>
    </lineage>
</organism>
<dbReference type="Pfam" id="PF05839">
    <property type="entry name" value="Apc13p"/>
    <property type="match status" value="1"/>
</dbReference>
<evidence type="ECO:0000256" key="3">
    <source>
        <dbReference type="ARBA" id="ARBA00006940"/>
    </source>
</evidence>
<dbReference type="AlphaFoldDB" id="A0A7E6CXR5"/>
<evidence type="ECO:0000256" key="8">
    <source>
        <dbReference type="ARBA" id="ARBA00023242"/>
    </source>
</evidence>
<feature type="region of interest" description="Disordered" evidence="12">
    <location>
        <begin position="32"/>
        <end position="71"/>
    </location>
</feature>
<keyword evidence="8" id="KW-0539">Nucleus</keyword>
<comment type="subcellular location">
    <subcellularLocation>
        <location evidence="1">Nucleus</location>
    </subcellularLocation>
</comment>
<keyword evidence="13" id="KW-1185">Reference proteome</keyword>
<evidence type="ECO:0000313" key="13">
    <source>
        <dbReference type="Proteomes" id="UP000504628"/>
    </source>
</evidence>
<keyword evidence="5" id="KW-0132">Cell division</keyword>
<comment type="pathway">
    <text evidence="2">Protein modification; protein ubiquitination.</text>
</comment>
<keyword evidence="9" id="KW-0131">Cell cycle</keyword>
<evidence type="ECO:0000256" key="2">
    <source>
        <dbReference type="ARBA" id="ARBA00004906"/>
    </source>
</evidence>
<evidence type="ECO:0000256" key="7">
    <source>
        <dbReference type="ARBA" id="ARBA00022786"/>
    </source>
</evidence>
<feature type="compositionally biased region" description="Polar residues" evidence="12">
    <location>
        <begin position="61"/>
        <end position="71"/>
    </location>
</feature>
<gene>
    <name evidence="14" type="primary">LOC114515301</name>
</gene>
<dbReference type="GO" id="GO:0051301">
    <property type="term" value="P:cell division"/>
    <property type="evidence" value="ECO:0007669"/>
    <property type="project" value="UniProtKB-KW"/>
</dbReference>